<dbReference type="InterPro" id="IPR050330">
    <property type="entry name" value="Bact_OuterMem_StrucFunc"/>
</dbReference>
<dbReference type="Proteomes" id="UP000253951">
    <property type="component" value="Chromosome"/>
</dbReference>
<keyword evidence="2 4" id="KW-0472">Membrane</keyword>
<keyword evidence="7" id="KW-1185">Reference proteome</keyword>
<dbReference type="Pfam" id="PF07676">
    <property type="entry name" value="PD40"/>
    <property type="match status" value="2"/>
</dbReference>
<dbReference type="Gene3D" id="2.120.10.30">
    <property type="entry name" value="TolB, C-terminal domain"/>
    <property type="match status" value="1"/>
</dbReference>
<evidence type="ECO:0000256" key="1">
    <source>
        <dbReference type="ARBA" id="ARBA00004442"/>
    </source>
</evidence>
<dbReference type="Pfam" id="PF13620">
    <property type="entry name" value="CarboxypepD_reg"/>
    <property type="match status" value="1"/>
</dbReference>
<comment type="subcellular location">
    <subcellularLocation>
        <location evidence="1">Cell outer membrane</location>
    </subcellularLocation>
</comment>
<dbReference type="InterPro" id="IPR008969">
    <property type="entry name" value="CarboxyPept-like_regulatory"/>
</dbReference>
<dbReference type="InterPro" id="IPR011042">
    <property type="entry name" value="6-blade_b-propeller_TolB-like"/>
</dbReference>
<evidence type="ECO:0000313" key="6">
    <source>
        <dbReference type="EMBL" id="AXG72802.1"/>
    </source>
</evidence>
<sequence>MKRILLITFLFFSITVCFGQYKLKKADKLFNEMAYIDAAKAYEAYIAAKYKPAKHTKLNIADTYYYIGKYKNAQSWYEKYGDDALDEVHFNRYIQTLRITELYEKADDLMRKHLAGNIEKLKQFEAQKAHLNSINNIESLYIITNLESNTNKADFGTAFYGNKIVYASGKDMSHLGGKIYQWNEQPFLDLYVAERNTDDGSFMTETKFMPKAQTRYHNASLVFTPDLQTVYYSTNTVKKHGKLDSAEDGTNNIRIVKGTIADSTIVKTKALPFSKINYSVAHPALSTDGKWMFFTSDMPGGYGETDIYAVAIKTNGTFGKPINLGDKINTSGKEMFPFVNGDKLYFASNGHYGLGGLDIFESDIKDEINFSEPKNLGKPINSNLDDFAYIIDSDNNYGYFSSNRTGGKGDDDIYYFTKREPVCIHILTGVVTDATSGAPIEGVTIKASDVYGEVVGTGDVITDARGKYTLEQVPCNYYIMVGAFKKGYSTDTDDVTTPDAPSGEVRMDFELIRYDNLITKEDSIEKIKIEPIYFDFDKYDITPQAATELDKVVFVLEKFTDIIIKIESHTDSRGEDDYNILLSNNRAKATYAYILSKGIAPERIESVKGYGELQLRNKCSNGVKCTEEEHLYNRRSDFIIVKK</sequence>
<dbReference type="OrthoDB" id="9809364at2"/>
<keyword evidence="6" id="KW-0966">Cell projection</keyword>
<dbReference type="PANTHER" id="PTHR30329:SF21">
    <property type="entry name" value="LIPOPROTEIN YIAD-RELATED"/>
    <property type="match status" value="1"/>
</dbReference>
<dbReference type="AlphaFoldDB" id="A0A345H892"/>
<dbReference type="Pfam" id="PF00691">
    <property type="entry name" value="OmpA"/>
    <property type="match status" value="1"/>
</dbReference>
<name>A0A345H892_9FLAO</name>
<dbReference type="InterPro" id="IPR006665">
    <property type="entry name" value="OmpA-like"/>
</dbReference>
<keyword evidence="6" id="KW-0969">Cilium</keyword>
<feature type="domain" description="OmpA-like" evidence="5">
    <location>
        <begin position="521"/>
        <end position="643"/>
    </location>
</feature>
<keyword evidence="3" id="KW-0998">Cell outer membrane</keyword>
<reference evidence="6 7" key="1">
    <citation type="submission" date="2018-07" db="EMBL/GenBank/DDBJ databases">
        <title>Complete genome sequence of Flavobacterium arcticum type strain SM1502T.</title>
        <authorList>
            <person name="Li Y."/>
            <person name="Li D.-D."/>
        </authorList>
    </citation>
    <scope>NUCLEOTIDE SEQUENCE [LARGE SCALE GENOMIC DNA]</scope>
    <source>
        <strain evidence="6 7">SM1502</strain>
    </source>
</reference>
<dbReference type="EMBL" id="CP031188">
    <property type="protein sequence ID" value="AXG72802.1"/>
    <property type="molecule type" value="Genomic_DNA"/>
</dbReference>
<dbReference type="RefSeq" id="WP_114676565.1">
    <property type="nucleotide sequence ID" value="NZ_CP031188.1"/>
</dbReference>
<dbReference type="PRINTS" id="PR01021">
    <property type="entry name" value="OMPADOMAIN"/>
</dbReference>
<dbReference type="InterPro" id="IPR011659">
    <property type="entry name" value="WD40"/>
</dbReference>
<dbReference type="SUPFAM" id="SSF103088">
    <property type="entry name" value="OmpA-like"/>
    <property type="match status" value="1"/>
</dbReference>
<keyword evidence="6" id="KW-0282">Flagellum</keyword>
<accession>A0A345H892</accession>
<dbReference type="Gene3D" id="2.60.40.1120">
    <property type="entry name" value="Carboxypeptidase-like, regulatory domain"/>
    <property type="match status" value="1"/>
</dbReference>
<dbReference type="Gene3D" id="3.30.1330.60">
    <property type="entry name" value="OmpA-like domain"/>
    <property type="match status" value="1"/>
</dbReference>
<dbReference type="PANTHER" id="PTHR30329">
    <property type="entry name" value="STATOR ELEMENT OF FLAGELLAR MOTOR COMPLEX"/>
    <property type="match status" value="1"/>
</dbReference>
<dbReference type="InterPro" id="IPR036737">
    <property type="entry name" value="OmpA-like_sf"/>
</dbReference>
<dbReference type="SUPFAM" id="SSF49464">
    <property type="entry name" value="Carboxypeptidase regulatory domain-like"/>
    <property type="match status" value="1"/>
</dbReference>
<dbReference type="SUPFAM" id="SSF82171">
    <property type="entry name" value="DPP6 N-terminal domain-like"/>
    <property type="match status" value="1"/>
</dbReference>
<evidence type="ECO:0000256" key="4">
    <source>
        <dbReference type="PROSITE-ProRule" id="PRU00473"/>
    </source>
</evidence>
<evidence type="ECO:0000313" key="7">
    <source>
        <dbReference type="Proteomes" id="UP000253951"/>
    </source>
</evidence>
<organism evidence="6 7">
    <name type="scientific">Flavobacterium arcticum</name>
    <dbReference type="NCBI Taxonomy" id="1784713"/>
    <lineage>
        <taxon>Bacteria</taxon>
        <taxon>Pseudomonadati</taxon>
        <taxon>Bacteroidota</taxon>
        <taxon>Flavobacteriia</taxon>
        <taxon>Flavobacteriales</taxon>
        <taxon>Flavobacteriaceae</taxon>
        <taxon>Flavobacterium</taxon>
    </lineage>
</organism>
<gene>
    <name evidence="6" type="ORF">DVK85_00560</name>
</gene>
<evidence type="ECO:0000256" key="3">
    <source>
        <dbReference type="ARBA" id="ARBA00023237"/>
    </source>
</evidence>
<dbReference type="GO" id="GO:0009279">
    <property type="term" value="C:cell outer membrane"/>
    <property type="evidence" value="ECO:0007669"/>
    <property type="project" value="UniProtKB-SubCell"/>
</dbReference>
<evidence type="ECO:0000259" key="5">
    <source>
        <dbReference type="PROSITE" id="PS51123"/>
    </source>
</evidence>
<evidence type="ECO:0000256" key="2">
    <source>
        <dbReference type="ARBA" id="ARBA00023136"/>
    </source>
</evidence>
<dbReference type="KEGG" id="fat:DVK85_00560"/>
<protein>
    <submittedName>
        <fullName evidence="6">Flagellar motor protein MotB</fullName>
    </submittedName>
</protein>
<dbReference type="CDD" id="cd07185">
    <property type="entry name" value="OmpA_C-like"/>
    <property type="match status" value="1"/>
</dbReference>
<dbReference type="PROSITE" id="PS51123">
    <property type="entry name" value="OMPA_2"/>
    <property type="match status" value="1"/>
</dbReference>
<proteinExistence type="predicted"/>
<dbReference type="InterPro" id="IPR006664">
    <property type="entry name" value="OMP_bac"/>
</dbReference>